<dbReference type="EMBL" id="HG001723">
    <property type="protein sequence ID" value="CDF35232.1"/>
    <property type="molecule type" value="Genomic_DNA"/>
</dbReference>
<feature type="region of interest" description="Disordered" evidence="6">
    <location>
        <begin position="1"/>
        <end position="121"/>
    </location>
</feature>
<feature type="domain" description="PPIase FKBP-type" evidence="8">
    <location>
        <begin position="207"/>
        <end position="295"/>
    </location>
</feature>
<dbReference type="InterPro" id="IPR046357">
    <property type="entry name" value="PPIase_dom_sf"/>
</dbReference>
<dbReference type="PANTHER" id="PTHR10516:SF443">
    <property type="entry name" value="FK506-BINDING PROTEIN 59-RELATED"/>
    <property type="match status" value="1"/>
</dbReference>
<dbReference type="RefSeq" id="XP_005715051.1">
    <property type="nucleotide sequence ID" value="XM_005714994.1"/>
</dbReference>
<dbReference type="OrthoDB" id="1902587at2759"/>
<name>R7Q9L7_CHOCR</name>
<keyword evidence="7" id="KW-0472">Membrane</keyword>
<evidence type="ECO:0000313" key="10">
    <source>
        <dbReference type="Proteomes" id="UP000012073"/>
    </source>
</evidence>
<dbReference type="PROSITE" id="PS50059">
    <property type="entry name" value="FKBP_PPIASE"/>
    <property type="match status" value="1"/>
</dbReference>
<feature type="transmembrane region" description="Helical" evidence="7">
    <location>
        <begin position="365"/>
        <end position="392"/>
    </location>
</feature>
<evidence type="ECO:0000256" key="7">
    <source>
        <dbReference type="SAM" id="Phobius"/>
    </source>
</evidence>
<evidence type="ECO:0000256" key="1">
    <source>
        <dbReference type="ARBA" id="ARBA00000971"/>
    </source>
</evidence>
<proteinExistence type="predicted"/>
<dbReference type="Gramene" id="CDF35232">
    <property type="protein sequence ID" value="CDF35232"/>
    <property type="gene ID" value="CHC_T00003821001"/>
</dbReference>
<dbReference type="AlphaFoldDB" id="R7Q9L7"/>
<dbReference type="InterPro" id="IPR001179">
    <property type="entry name" value="PPIase_FKBP_dom"/>
</dbReference>
<comment type="catalytic activity">
    <reaction evidence="1 5">
        <text>[protein]-peptidylproline (omega=180) = [protein]-peptidylproline (omega=0)</text>
        <dbReference type="Rhea" id="RHEA:16237"/>
        <dbReference type="Rhea" id="RHEA-COMP:10747"/>
        <dbReference type="Rhea" id="RHEA-COMP:10748"/>
        <dbReference type="ChEBI" id="CHEBI:83833"/>
        <dbReference type="ChEBI" id="CHEBI:83834"/>
        <dbReference type="EC" id="5.2.1.8"/>
    </reaction>
</comment>
<evidence type="ECO:0000256" key="3">
    <source>
        <dbReference type="ARBA" id="ARBA00023110"/>
    </source>
</evidence>
<feature type="region of interest" description="Disordered" evidence="6">
    <location>
        <begin position="156"/>
        <end position="184"/>
    </location>
</feature>
<evidence type="ECO:0000313" key="9">
    <source>
        <dbReference type="EMBL" id="CDF35232.1"/>
    </source>
</evidence>
<dbReference type="FunFam" id="3.10.50.40:FF:000006">
    <property type="entry name" value="Peptidyl-prolyl cis-trans isomerase"/>
    <property type="match status" value="1"/>
</dbReference>
<dbReference type="Gene3D" id="3.10.50.40">
    <property type="match status" value="1"/>
</dbReference>
<evidence type="ECO:0000259" key="8">
    <source>
        <dbReference type="PROSITE" id="PS50059"/>
    </source>
</evidence>
<keyword evidence="4 5" id="KW-0413">Isomerase</keyword>
<evidence type="ECO:0000256" key="6">
    <source>
        <dbReference type="SAM" id="MobiDB-lite"/>
    </source>
</evidence>
<dbReference type="SUPFAM" id="SSF54534">
    <property type="entry name" value="FKBP-like"/>
    <property type="match status" value="1"/>
</dbReference>
<dbReference type="GO" id="GO:0003755">
    <property type="term" value="F:peptidyl-prolyl cis-trans isomerase activity"/>
    <property type="evidence" value="ECO:0007669"/>
    <property type="project" value="UniProtKB-KW"/>
</dbReference>
<accession>R7Q9L7</accession>
<keyword evidence="7" id="KW-1133">Transmembrane helix</keyword>
<organism evidence="9 10">
    <name type="scientific">Chondrus crispus</name>
    <name type="common">Carrageen Irish moss</name>
    <name type="synonym">Polymorpha crispa</name>
    <dbReference type="NCBI Taxonomy" id="2769"/>
    <lineage>
        <taxon>Eukaryota</taxon>
        <taxon>Rhodophyta</taxon>
        <taxon>Florideophyceae</taxon>
        <taxon>Rhodymeniophycidae</taxon>
        <taxon>Gigartinales</taxon>
        <taxon>Gigartinaceae</taxon>
        <taxon>Chondrus</taxon>
    </lineage>
</organism>
<dbReference type="KEGG" id="ccp:CHC_T00003821001"/>
<keyword evidence="10" id="KW-1185">Reference proteome</keyword>
<dbReference type="Proteomes" id="UP000012073">
    <property type="component" value="Unassembled WGS sequence"/>
</dbReference>
<evidence type="ECO:0000256" key="4">
    <source>
        <dbReference type="ARBA" id="ARBA00023235"/>
    </source>
</evidence>
<dbReference type="PANTHER" id="PTHR10516">
    <property type="entry name" value="PEPTIDYL-PROLYL CIS-TRANS ISOMERASE"/>
    <property type="match status" value="1"/>
</dbReference>
<dbReference type="EC" id="5.2.1.8" evidence="2 5"/>
<protein>
    <recommendedName>
        <fullName evidence="2 5">peptidylprolyl isomerase</fullName>
        <ecNumber evidence="2 5">5.2.1.8</ecNumber>
    </recommendedName>
</protein>
<feature type="compositionally biased region" description="Polar residues" evidence="6">
    <location>
        <begin position="1"/>
        <end position="12"/>
    </location>
</feature>
<dbReference type="Pfam" id="PF00254">
    <property type="entry name" value="FKBP_C"/>
    <property type="match status" value="1"/>
</dbReference>
<sequence length="402" mass="43481">MEAFVSASTFSGNPGLLRRRRDGLCARTHPSQTPIMAKKKTPSSPPSKKPSSSEGFSGMAAGPGAPTRESRISPTREQASETESSRTGGEAVDSTTAKVSRATRALGSKKVTAPPKLETKKTAADFIAEGVEDDAGAGNFIAEDIRFGIDDVLDPFKEDDEVQSEKRRESEAESERESIGKSIDVTGDGGVEKKLVVPGEGDVVYQGAQVSVQYTGTLEDGTTFDSTRSKSGNFSFELGAGQVIKGWEAGVSTMRKGEVAAFEISPQYAYGRRGMPPVIPGNSTLTFEIELVDFKGGEKEDIKTVADYNPEVARTPEDIAKDYDARLETQEERRKGMSLLDRFYIISPFASQTGERPPWWINPNITFVGILAFCGLGFYLVVLSGAIHFGYVDQPVDVNIFK</sequence>
<keyword evidence="3 5" id="KW-0697">Rotamase</keyword>
<dbReference type="STRING" id="2769.R7Q9L7"/>
<evidence type="ECO:0000256" key="5">
    <source>
        <dbReference type="PROSITE-ProRule" id="PRU00277"/>
    </source>
</evidence>
<reference evidence="10" key="1">
    <citation type="journal article" date="2013" name="Proc. Natl. Acad. Sci. U.S.A.">
        <title>Genome structure and metabolic features in the red seaweed Chondrus crispus shed light on evolution of the Archaeplastida.</title>
        <authorList>
            <person name="Collen J."/>
            <person name="Porcel B."/>
            <person name="Carre W."/>
            <person name="Ball S.G."/>
            <person name="Chaparro C."/>
            <person name="Tonon T."/>
            <person name="Barbeyron T."/>
            <person name="Michel G."/>
            <person name="Noel B."/>
            <person name="Valentin K."/>
            <person name="Elias M."/>
            <person name="Artiguenave F."/>
            <person name="Arun A."/>
            <person name="Aury J.M."/>
            <person name="Barbosa-Neto J.F."/>
            <person name="Bothwell J.H."/>
            <person name="Bouget F.Y."/>
            <person name="Brillet L."/>
            <person name="Cabello-Hurtado F."/>
            <person name="Capella-Gutierrez S."/>
            <person name="Charrier B."/>
            <person name="Cladiere L."/>
            <person name="Cock J.M."/>
            <person name="Coelho S.M."/>
            <person name="Colleoni C."/>
            <person name="Czjzek M."/>
            <person name="Da Silva C."/>
            <person name="Delage L."/>
            <person name="Denoeud F."/>
            <person name="Deschamps P."/>
            <person name="Dittami S.M."/>
            <person name="Gabaldon T."/>
            <person name="Gachon C.M."/>
            <person name="Groisillier A."/>
            <person name="Herve C."/>
            <person name="Jabbari K."/>
            <person name="Katinka M."/>
            <person name="Kloareg B."/>
            <person name="Kowalczyk N."/>
            <person name="Labadie K."/>
            <person name="Leblanc C."/>
            <person name="Lopez P.J."/>
            <person name="McLachlan D.H."/>
            <person name="Meslet-Cladiere L."/>
            <person name="Moustafa A."/>
            <person name="Nehr Z."/>
            <person name="Nyvall Collen P."/>
            <person name="Panaud O."/>
            <person name="Partensky F."/>
            <person name="Poulain J."/>
            <person name="Rensing S.A."/>
            <person name="Rousvoal S."/>
            <person name="Samson G."/>
            <person name="Symeonidi A."/>
            <person name="Weissenbach J."/>
            <person name="Zambounis A."/>
            <person name="Wincker P."/>
            <person name="Boyen C."/>
        </authorList>
    </citation>
    <scope>NUCLEOTIDE SEQUENCE [LARGE SCALE GENOMIC DNA]</scope>
    <source>
        <strain evidence="10">cv. Stackhouse</strain>
    </source>
</reference>
<evidence type="ECO:0000256" key="2">
    <source>
        <dbReference type="ARBA" id="ARBA00013194"/>
    </source>
</evidence>
<gene>
    <name evidence="9" type="ORF">CHC_T00003821001</name>
</gene>
<feature type="compositionally biased region" description="Basic and acidic residues" evidence="6">
    <location>
        <begin position="163"/>
        <end position="179"/>
    </location>
</feature>
<feature type="compositionally biased region" description="Polar residues" evidence="6">
    <location>
        <begin position="72"/>
        <end position="98"/>
    </location>
</feature>
<dbReference type="InterPro" id="IPR050689">
    <property type="entry name" value="FKBP-type_PPIase"/>
</dbReference>
<keyword evidence="7" id="KW-0812">Transmembrane</keyword>
<dbReference type="GeneID" id="17322767"/>